<evidence type="ECO:0000313" key="11">
    <source>
        <dbReference type="Proteomes" id="UP000526501"/>
    </source>
</evidence>
<organism evidence="10 11">
    <name type="scientific">Pelagicoccus albus</name>
    <dbReference type="NCBI Taxonomy" id="415222"/>
    <lineage>
        <taxon>Bacteria</taxon>
        <taxon>Pseudomonadati</taxon>
        <taxon>Verrucomicrobiota</taxon>
        <taxon>Opitutia</taxon>
        <taxon>Puniceicoccales</taxon>
        <taxon>Pelagicoccaceae</taxon>
        <taxon>Pelagicoccus</taxon>
    </lineage>
</organism>
<evidence type="ECO:0000256" key="3">
    <source>
        <dbReference type="ARBA" id="ARBA00022500"/>
    </source>
</evidence>
<name>A0A7X1E9U2_9BACT</name>
<reference evidence="10 11" key="1">
    <citation type="submission" date="2020-07" db="EMBL/GenBank/DDBJ databases">
        <authorList>
            <person name="Feng X."/>
        </authorList>
    </citation>
    <scope>NUCLEOTIDE SEQUENCE [LARGE SCALE GENOMIC DNA]</scope>
    <source>
        <strain evidence="10 11">JCM23202</strain>
    </source>
</reference>
<dbReference type="InterPro" id="IPR004089">
    <property type="entry name" value="MCPsignal_dom"/>
</dbReference>
<dbReference type="EMBL" id="JACHVC010000013">
    <property type="protein sequence ID" value="MBC2608210.1"/>
    <property type="molecule type" value="Genomic_DNA"/>
</dbReference>
<dbReference type="PRINTS" id="PR00260">
    <property type="entry name" value="CHEMTRNSDUCR"/>
</dbReference>
<comment type="subcellular location">
    <subcellularLocation>
        <location evidence="1">Cell membrane</location>
        <topology evidence="1">Multi-pass membrane protein</topology>
    </subcellularLocation>
</comment>
<evidence type="ECO:0000256" key="5">
    <source>
        <dbReference type="ARBA" id="ARBA00022989"/>
    </source>
</evidence>
<evidence type="ECO:0000313" key="10">
    <source>
        <dbReference type="EMBL" id="MBC2608210.1"/>
    </source>
</evidence>
<evidence type="ECO:0000256" key="2">
    <source>
        <dbReference type="ARBA" id="ARBA00022475"/>
    </source>
</evidence>
<evidence type="ECO:0000256" key="6">
    <source>
        <dbReference type="ARBA" id="ARBA00023136"/>
    </source>
</evidence>
<dbReference type="GO" id="GO:0005886">
    <property type="term" value="C:plasma membrane"/>
    <property type="evidence" value="ECO:0007669"/>
    <property type="project" value="UniProtKB-SubCell"/>
</dbReference>
<dbReference type="Pfam" id="PF08269">
    <property type="entry name" value="dCache_2"/>
    <property type="match status" value="1"/>
</dbReference>
<accession>A0A7X1E9U2</accession>
<evidence type="ECO:0000256" key="7">
    <source>
        <dbReference type="ARBA" id="ARBA00029447"/>
    </source>
</evidence>
<dbReference type="InterPro" id="IPR051310">
    <property type="entry name" value="MCP_chemotaxis"/>
</dbReference>
<dbReference type="PROSITE" id="PS50111">
    <property type="entry name" value="CHEMOTAXIS_TRANSDUC_2"/>
    <property type="match status" value="1"/>
</dbReference>
<dbReference type="PANTHER" id="PTHR43531">
    <property type="entry name" value="PROTEIN ICFG"/>
    <property type="match status" value="1"/>
</dbReference>
<dbReference type="GO" id="GO:0004888">
    <property type="term" value="F:transmembrane signaling receptor activity"/>
    <property type="evidence" value="ECO:0007669"/>
    <property type="project" value="InterPro"/>
</dbReference>
<dbReference type="SMART" id="SM01049">
    <property type="entry name" value="Cache_2"/>
    <property type="match status" value="1"/>
</dbReference>
<evidence type="ECO:0000256" key="4">
    <source>
        <dbReference type="ARBA" id="ARBA00022692"/>
    </source>
</evidence>
<comment type="similarity">
    <text evidence="7">Belongs to the methyl-accepting chemotaxis (MCP) protein family.</text>
</comment>
<dbReference type="InterPro" id="IPR004010">
    <property type="entry name" value="Double_Cache_2"/>
</dbReference>
<keyword evidence="5" id="KW-1133">Transmembrane helix</keyword>
<dbReference type="Gene3D" id="3.30.450.20">
    <property type="entry name" value="PAS domain"/>
    <property type="match status" value="1"/>
</dbReference>
<evidence type="ECO:0000259" key="9">
    <source>
        <dbReference type="PROSITE" id="PS50111"/>
    </source>
</evidence>
<dbReference type="AlphaFoldDB" id="A0A7X1E9U2"/>
<proteinExistence type="inferred from homology"/>
<evidence type="ECO:0000256" key="8">
    <source>
        <dbReference type="PROSITE-ProRule" id="PRU00284"/>
    </source>
</evidence>
<dbReference type="Pfam" id="PF00015">
    <property type="entry name" value="MCPsignal"/>
    <property type="match status" value="1"/>
</dbReference>
<dbReference type="SUPFAM" id="SSF58104">
    <property type="entry name" value="Methyl-accepting chemotaxis protein (MCP) signaling domain"/>
    <property type="match status" value="1"/>
</dbReference>
<dbReference type="SMART" id="SM00283">
    <property type="entry name" value="MA"/>
    <property type="match status" value="1"/>
</dbReference>
<sequence length="543" mass="58242">MKLEKLSVRRRLHVLLGAVALLFIGMSLLSSRVTRKSEAIADQVLADSLLSMQKEKLQVASHSMAVSLARLIEKEESTESKIAILREAIDTIRFESDESGYFFIYQDTTVVALPTKKNLQGKDLAEAKDPGGVYFIKELKDRAIEGGGFVFYQFDKPGVGIVPKLSYAELIPGTEMWIGTGVYIDNIATQQAAFNEVLNEQLLKERIIFFAVSGSVFLFVVLPVSIRIAVSVAKPLELAMKRLHENSGRILGSSTEIANASQTLASGSSEQAASIEETTATVCEIANLSDKNAERAEDAIALMTAANRSIGEVSERIDELHQSMDQISESSAEMQAIIKTIDEIAFQTNILALNAAVEAARAGEAGAGFSVVAEEVRSLAGRSATAARDTAGLIENSVATVGQGTRVMLSARESFAEMRGKTAEVSGILSEIEGYSKEQSSGVREVNLASEQMNQVVQANAAHAEECAASSAQLNKSFRDFGEVISLIEKVVEGAQAGRARADGAGDLDESSGSPVQVAAHGRMDRFASVAEDSWESGDSFLR</sequence>
<dbReference type="InterPro" id="IPR004090">
    <property type="entry name" value="Chemotax_Me-accpt_rcpt"/>
</dbReference>
<dbReference type="PANTHER" id="PTHR43531:SF11">
    <property type="entry name" value="METHYL-ACCEPTING CHEMOTAXIS PROTEIN 3"/>
    <property type="match status" value="1"/>
</dbReference>
<protein>
    <submittedName>
        <fullName evidence="10">Cache domain-containing protein</fullName>
    </submittedName>
</protein>
<keyword evidence="6" id="KW-0472">Membrane</keyword>
<keyword evidence="3" id="KW-0145">Chemotaxis</keyword>
<dbReference type="Proteomes" id="UP000526501">
    <property type="component" value="Unassembled WGS sequence"/>
</dbReference>
<keyword evidence="2" id="KW-1003">Cell membrane</keyword>
<evidence type="ECO:0000256" key="1">
    <source>
        <dbReference type="ARBA" id="ARBA00004651"/>
    </source>
</evidence>
<feature type="domain" description="Methyl-accepting transducer" evidence="9">
    <location>
        <begin position="246"/>
        <end position="475"/>
    </location>
</feature>
<keyword evidence="4" id="KW-0812">Transmembrane</keyword>
<dbReference type="GO" id="GO:0007165">
    <property type="term" value="P:signal transduction"/>
    <property type="evidence" value="ECO:0007669"/>
    <property type="project" value="UniProtKB-KW"/>
</dbReference>
<dbReference type="GO" id="GO:0006935">
    <property type="term" value="P:chemotaxis"/>
    <property type="evidence" value="ECO:0007669"/>
    <property type="project" value="UniProtKB-KW"/>
</dbReference>
<dbReference type="InterPro" id="IPR033480">
    <property type="entry name" value="sCache_2"/>
</dbReference>
<dbReference type="RefSeq" id="WP_185662060.1">
    <property type="nucleotide sequence ID" value="NZ_CAWPOO010000013.1"/>
</dbReference>
<keyword evidence="8" id="KW-0807">Transducer</keyword>
<dbReference type="Gene3D" id="1.10.287.950">
    <property type="entry name" value="Methyl-accepting chemotaxis protein"/>
    <property type="match status" value="1"/>
</dbReference>
<gene>
    <name evidence="10" type="ORF">H5P27_19295</name>
</gene>
<keyword evidence="11" id="KW-1185">Reference proteome</keyword>
<comment type="caution">
    <text evidence="10">The sequence shown here is derived from an EMBL/GenBank/DDBJ whole genome shotgun (WGS) entry which is preliminary data.</text>
</comment>